<dbReference type="FunFam" id="3.40.50.12780:FF:000012">
    <property type="entry name" value="Non-ribosomal peptide synthetase"/>
    <property type="match status" value="1"/>
</dbReference>
<keyword evidence="8" id="KW-1185">Reference proteome</keyword>
<dbReference type="GO" id="GO:0003824">
    <property type="term" value="F:catalytic activity"/>
    <property type="evidence" value="ECO:0007669"/>
    <property type="project" value="InterPro"/>
</dbReference>
<accession>A0A9P6JGN2</accession>
<feature type="domain" description="AMP-binding enzyme C-terminal" evidence="6">
    <location>
        <begin position="741"/>
        <end position="814"/>
    </location>
</feature>
<dbReference type="AlphaFoldDB" id="A0A9P6JGN2"/>
<dbReference type="SUPFAM" id="SSF52777">
    <property type="entry name" value="CoA-dependent acyltransferases"/>
    <property type="match status" value="2"/>
</dbReference>
<dbReference type="FunFam" id="3.40.50.980:FF:000001">
    <property type="entry name" value="Non-ribosomal peptide synthetase"/>
    <property type="match status" value="1"/>
</dbReference>
<evidence type="ECO:0000256" key="2">
    <source>
        <dbReference type="ARBA" id="ARBA00022553"/>
    </source>
</evidence>
<dbReference type="Gene3D" id="3.30.559.30">
    <property type="entry name" value="Nonribosomal peptide synthetase, condensation domain"/>
    <property type="match status" value="1"/>
</dbReference>
<evidence type="ECO:0008006" key="9">
    <source>
        <dbReference type="Google" id="ProtNLM"/>
    </source>
</evidence>
<evidence type="ECO:0000256" key="1">
    <source>
        <dbReference type="ARBA" id="ARBA00022450"/>
    </source>
</evidence>
<dbReference type="FunFam" id="2.30.38.10:FF:000001">
    <property type="entry name" value="Non-ribosomal peptide synthetase PvdI"/>
    <property type="match status" value="1"/>
</dbReference>
<evidence type="ECO:0000313" key="8">
    <source>
        <dbReference type="Proteomes" id="UP000749646"/>
    </source>
</evidence>
<dbReference type="NCBIfam" id="TIGR01733">
    <property type="entry name" value="AA-adenyl-dom"/>
    <property type="match status" value="1"/>
</dbReference>
<keyword evidence="1" id="KW-0596">Phosphopantetheine</keyword>
<keyword evidence="2" id="KW-0597">Phosphoprotein</keyword>
<dbReference type="CDD" id="cd19531">
    <property type="entry name" value="LCL_NRPS-like"/>
    <property type="match status" value="1"/>
</dbReference>
<dbReference type="Pfam" id="PF13193">
    <property type="entry name" value="AMP-binding_C"/>
    <property type="match status" value="1"/>
</dbReference>
<evidence type="ECO:0000259" key="6">
    <source>
        <dbReference type="Pfam" id="PF13193"/>
    </source>
</evidence>
<name>A0A9P6JGN2_9FUNG</name>
<dbReference type="InterPro" id="IPR045851">
    <property type="entry name" value="AMP-bd_C_sf"/>
</dbReference>
<evidence type="ECO:0000259" key="4">
    <source>
        <dbReference type="Pfam" id="PF00501"/>
    </source>
</evidence>
<proteinExistence type="inferred from homology"/>
<dbReference type="PROSITE" id="PS00455">
    <property type="entry name" value="AMP_BINDING"/>
    <property type="match status" value="1"/>
</dbReference>
<dbReference type="CDD" id="cd05930">
    <property type="entry name" value="A_NRPS"/>
    <property type="match status" value="1"/>
</dbReference>
<feature type="domain" description="AMP-dependent synthetase/ligase" evidence="4">
    <location>
        <begin position="324"/>
        <end position="682"/>
    </location>
</feature>
<feature type="non-terminal residue" evidence="7">
    <location>
        <position position="1"/>
    </location>
</feature>
<dbReference type="GO" id="GO:0043041">
    <property type="term" value="P:amino acid activation for nonribosomal peptide biosynthetic process"/>
    <property type="evidence" value="ECO:0007669"/>
    <property type="project" value="TreeGrafter"/>
</dbReference>
<dbReference type="Pfam" id="PF00501">
    <property type="entry name" value="AMP-binding"/>
    <property type="match status" value="1"/>
</dbReference>
<organism evidence="7 8">
    <name type="scientific">Modicella reniformis</name>
    <dbReference type="NCBI Taxonomy" id="1440133"/>
    <lineage>
        <taxon>Eukaryota</taxon>
        <taxon>Fungi</taxon>
        <taxon>Fungi incertae sedis</taxon>
        <taxon>Mucoromycota</taxon>
        <taxon>Mortierellomycotina</taxon>
        <taxon>Mortierellomycetes</taxon>
        <taxon>Mortierellales</taxon>
        <taxon>Mortierellaceae</taxon>
        <taxon>Modicella</taxon>
    </lineage>
</organism>
<dbReference type="Gene3D" id="3.30.559.10">
    <property type="entry name" value="Chloramphenicol acetyltransferase-like domain"/>
    <property type="match status" value="1"/>
</dbReference>
<dbReference type="FunFam" id="3.30.300.30:FF:000010">
    <property type="entry name" value="Enterobactin synthetase component F"/>
    <property type="match status" value="1"/>
</dbReference>
<dbReference type="GO" id="GO:0044550">
    <property type="term" value="P:secondary metabolite biosynthetic process"/>
    <property type="evidence" value="ECO:0007669"/>
    <property type="project" value="TreeGrafter"/>
</dbReference>
<dbReference type="GO" id="GO:0031177">
    <property type="term" value="F:phosphopantetheine binding"/>
    <property type="evidence" value="ECO:0007669"/>
    <property type="project" value="TreeGrafter"/>
</dbReference>
<dbReference type="FunFam" id="3.30.559.30:FF:000001">
    <property type="entry name" value="Non-ribosomal peptide synthetase"/>
    <property type="match status" value="1"/>
</dbReference>
<sequence length="856" mass="95824">MAVLYRELNVLYSTYCRGESDPLPPLSIQYPDYAAWQRQWLSGDRLETHTSYWRTTLAGAPVLLSLPTDRPRPPQQSYAGDHLPIRLDSQLTQMLKQLSQEHGMTLYMTILAAWSSILSRLSGQDDIIIGSPTANRNHHQIESLIGFFVNTLALRIDLSCDPTMNQLLHRVRSSTLDAQAHEDLPFEQVVDIVQPTRSLSHSPLFQVMFVWENNETSEWQLPAIESMEVDPSYSISKFDLTLQLYESDDEIVGSLEYSTVLFDRQTVERHIGYLHTMLQAMAVNQEQTISNVYLLAPEERDLLLRTWNETQQDYPTHLCIHHLFEQQVDRTPQATALVFMDQSLSYCELNERANRLARHLVGLGVQPDTFVAICMERSFAMIVGVLAILKAGGAYIPLDPTYPRERLISFLEDARPRIALVDNVGCTILREATLNQSFQKDHGDDVPIVLIDTNEPKSPPHTNPEVPELTSRHLAYVMYTSGSTGRPKGVMVEHQGVVNHIVCRLEEYGLDNSCRVLQFTSLSFDVSVLEIFSALCSGGSLSLLQDDIRRDSTQLWNFLHQHSITHASLTPAILQSYKDFPRLRTPLRLTLAGEALPPSLICGLQPLLPKGSLIVNEYGPTEATIIATTWKSTAVFNGHIVPIGRPIANKTIYILDKQGQPVPSGAVGELYIGGVGVARGYLNRPELTSGAFLSDPFTGDQDARMYKTGDLARYLPNGNIVFLGRNDHQVKVRGFRIELGEIEARLVEHTLVDKAAVIAMGEGSDKRLVAYVVAKPNDQLVNSLRTYLSSGLPDYMVPAAIVRLDALPLTSNGKLDRKELPAPDNASFARQEYEEPRGEIEIGIASMWAELLHLDR</sequence>
<comment type="caution">
    <text evidence="7">The sequence shown here is derived from an EMBL/GenBank/DDBJ whole genome shotgun (WGS) entry which is preliminary data.</text>
</comment>
<dbReference type="Gene3D" id="2.30.38.10">
    <property type="entry name" value="Luciferase, Domain 3"/>
    <property type="match status" value="1"/>
</dbReference>
<gene>
    <name evidence="7" type="ORF">BGZ65_008362</name>
</gene>
<comment type="similarity">
    <text evidence="3">Belongs to the NRP synthetase family.</text>
</comment>
<dbReference type="PANTHER" id="PTHR45527:SF1">
    <property type="entry name" value="FATTY ACID SYNTHASE"/>
    <property type="match status" value="1"/>
</dbReference>
<dbReference type="EMBL" id="JAAAHW010004360">
    <property type="protein sequence ID" value="KAF9975191.1"/>
    <property type="molecule type" value="Genomic_DNA"/>
</dbReference>
<dbReference type="InterPro" id="IPR020845">
    <property type="entry name" value="AMP-binding_CS"/>
</dbReference>
<dbReference type="Gene3D" id="3.30.300.30">
    <property type="match status" value="1"/>
</dbReference>
<dbReference type="SUPFAM" id="SSF56801">
    <property type="entry name" value="Acetyl-CoA synthetase-like"/>
    <property type="match status" value="1"/>
</dbReference>
<dbReference type="Proteomes" id="UP000749646">
    <property type="component" value="Unassembled WGS sequence"/>
</dbReference>
<dbReference type="InterPro" id="IPR010071">
    <property type="entry name" value="AA_adenyl_dom"/>
</dbReference>
<protein>
    <recommendedName>
        <fullName evidence="9">Non-ribosomal peptide synthetase</fullName>
    </recommendedName>
</protein>
<evidence type="ECO:0000313" key="7">
    <source>
        <dbReference type="EMBL" id="KAF9975191.1"/>
    </source>
</evidence>
<dbReference type="OrthoDB" id="329835at2759"/>
<reference evidence="7" key="1">
    <citation type="journal article" date="2020" name="Fungal Divers.">
        <title>Resolving the Mortierellaceae phylogeny through synthesis of multi-gene phylogenetics and phylogenomics.</title>
        <authorList>
            <person name="Vandepol N."/>
            <person name="Liber J."/>
            <person name="Desiro A."/>
            <person name="Na H."/>
            <person name="Kennedy M."/>
            <person name="Barry K."/>
            <person name="Grigoriev I.V."/>
            <person name="Miller A.N."/>
            <person name="O'Donnell K."/>
            <person name="Stajich J.E."/>
            <person name="Bonito G."/>
        </authorList>
    </citation>
    <scope>NUCLEOTIDE SEQUENCE</scope>
    <source>
        <strain evidence="7">MES-2147</strain>
    </source>
</reference>
<dbReference type="Gene3D" id="3.40.50.980">
    <property type="match status" value="2"/>
</dbReference>
<dbReference type="InterPro" id="IPR001242">
    <property type="entry name" value="Condensation_dom"/>
</dbReference>
<dbReference type="InterPro" id="IPR025110">
    <property type="entry name" value="AMP-bd_C"/>
</dbReference>
<dbReference type="InterPro" id="IPR023213">
    <property type="entry name" value="CAT-like_dom_sf"/>
</dbReference>
<dbReference type="GO" id="GO:0005829">
    <property type="term" value="C:cytosol"/>
    <property type="evidence" value="ECO:0007669"/>
    <property type="project" value="TreeGrafter"/>
</dbReference>
<evidence type="ECO:0000256" key="3">
    <source>
        <dbReference type="ARBA" id="ARBA00029454"/>
    </source>
</evidence>
<dbReference type="Pfam" id="PF00668">
    <property type="entry name" value="Condensation"/>
    <property type="match status" value="1"/>
</dbReference>
<dbReference type="PANTHER" id="PTHR45527">
    <property type="entry name" value="NONRIBOSOMAL PEPTIDE SYNTHETASE"/>
    <property type="match status" value="1"/>
</dbReference>
<evidence type="ECO:0000259" key="5">
    <source>
        <dbReference type="Pfam" id="PF00668"/>
    </source>
</evidence>
<dbReference type="InterPro" id="IPR000873">
    <property type="entry name" value="AMP-dep_synth/lig_dom"/>
</dbReference>
<feature type="domain" description="Condensation" evidence="5">
    <location>
        <begin position="1"/>
        <end position="303"/>
    </location>
</feature>